<protein>
    <submittedName>
        <fullName evidence="2">Uncharacterized protein</fullName>
    </submittedName>
</protein>
<evidence type="ECO:0000256" key="1">
    <source>
        <dbReference type="SAM" id="MobiDB-lite"/>
    </source>
</evidence>
<evidence type="ECO:0000313" key="2">
    <source>
        <dbReference type="EMBL" id="KAK7604995.1"/>
    </source>
</evidence>
<dbReference type="Proteomes" id="UP001367676">
    <property type="component" value="Unassembled WGS sequence"/>
</dbReference>
<proteinExistence type="predicted"/>
<name>A0AAN9TTW2_9HEMI</name>
<evidence type="ECO:0000313" key="3">
    <source>
        <dbReference type="Proteomes" id="UP001367676"/>
    </source>
</evidence>
<accession>A0AAN9TTW2</accession>
<dbReference type="AlphaFoldDB" id="A0AAN9TTW2"/>
<comment type="caution">
    <text evidence="2">The sequence shown here is derived from an EMBL/GenBank/DDBJ whole genome shotgun (WGS) entry which is preliminary data.</text>
</comment>
<keyword evidence="3" id="KW-1185">Reference proteome</keyword>
<reference evidence="2 3" key="1">
    <citation type="submission" date="2024-03" db="EMBL/GenBank/DDBJ databases">
        <title>Adaptation during the transition from Ophiocordyceps entomopathogen to insect associate is accompanied by gene loss and intensified selection.</title>
        <authorList>
            <person name="Ward C.M."/>
            <person name="Onetto C.A."/>
            <person name="Borneman A.R."/>
        </authorList>
    </citation>
    <scope>NUCLEOTIDE SEQUENCE [LARGE SCALE GENOMIC DNA]</scope>
    <source>
        <strain evidence="2">AWRI1</strain>
        <tissue evidence="2">Single Adult Female</tissue>
    </source>
</reference>
<organism evidence="2 3">
    <name type="scientific">Parthenolecanium corni</name>
    <dbReference type="NCBI Taxonomy" id="536013"/>
    <lineage>
        <taxon>Eukaryota</taxon>
        <taxon>Metazoa</taxon>
        <taxon>Ecdysozoa</taxon>
        <taxon>Arthropoda</taxon>
        <taxon>Hexapoda</taxon>
        <taxon>Insecta</taxon>
        <taxon>Pterygota</taxon>
        <taxon>Neoptera</taxon>
        <taxon>Paraneoptera</taxon>
        <taxon>Hemiptera</taxon>
        <taxon>Sternorrhyncha</taxon>
        <taxon>Coccoidea</taxon>
        <taxon>Coccidae</taxon>
        <taxon>Parthenolecanium</taxon>
    </lineage>
</organism>
<feature type="region of interest" description="Disordered" evidence="1">
    <location>
        <begin position="1"/>
        <end position="82"/>
    </location>
</feature>
<sequence length="122" mass="12875">MERTKLTTPNGQETSSIMRHPIRAQTPTPVSAPCGRVRKYRQPGCRYSRPPAPSLSAIPHSAASSSRQIPPPPPVKHPGANTIHGDLSALHTKRRAAAGWLAKLEAEAAEVGGGDGRDGSEA</sequence>
<feature type="compositionally biased region" description="Polar residues" evidence="1">
    <location>
        <begin position="1"/>
        <end position="17"/>
    </location>
</feature>
<gene>
    <name evidence="2" type="ORF">V9T40_006181</name>
</gene>
<dbReference type="EMBL" id="JBBCAQ010000003">
    <property type="protein sequence ID" value="KAK7604995.1"/>
    <property type="molecule type" value="Genomic_DNA"/>
</dbReference>